<accession>A0A058ZLY8</accession>
<protein>
    <submittedName>
        <fullName evidence="3">FAD dependent oxidoreductase</fullName>
    </submittedName>
</protein>
<dbReference type="PANTHER" id="PTHR13847">
    <property type="entry name" value="SARCOSINE DEHYDROGENASE-RELATED"/>
    <property type="match status" value="1"/>
</dbReference>
<dbReference type="Proteomes" id="UP000024836">
    <property type="component" value="Unassembled WGS sequence"/>
</dbReference>
<dbReference type="STRING" id="1461693.ATO10_07427"/>
<proteinExistence type="predicted"/>
<feature type="domain" description="FAD dependent oxidoreductase" evidence="2">
    <location>
        <begin position="3"/>
        <end position="327"/>
    </location>
</feature>
<evidence type="ECO:0000313" key="4">
    <source>
        <dbReference type="Proteomes" id="UP000024836"/>
    </source>
</evidence>
<dbReference type="PATRIC" id="fig|1461693.3.peg.1512"/>
<sequence>MADITVMGAGAFGLSVAFACAQRGAKVRVVEKRRVGAGSSGGIVGALAPHTPERWNPKKAFQFESLIMAQEFWAQVRDTGGKSPGYARTGRLQPVADERALKLAQEREAQAAELWQGKATWAVRSSEELGDWAPPSPTGLVIHDTLSARLHPAQACAALAAAITASGGEIVTGDTATEGRVVWATGYEGLLQLSSDLGQTVGNGVKGQAVLLSFDQRDRPQLYADSLHFVPHADGTLAIGSTSEREFDLPDRTDMQCDDLLARAVNTVPALRDAPVIQRWAGVRPRAKSRAPMLGAWPGREGHFIANGGFKIGFGMAPKVAQVMADLVLEGRDEIPQEFRVEASL</sequence>
<comment type="caution">
    <text evidence="3">The sequence shown here is derived from an EMBL/GenBank/DDBJ whole genome shotgun (WGS) entry which is preliminary data.</text>
</comment>
<organism evidence="3 4">
    <name type="scientific">Actibacterium atlanticum</name>
    <dbReference type="NCBI Taxonomy" id="1461693"/>
    <lineage>
        <taxon>Bacteria</taxon>
        <taxon>Pseudomonadati</taxon>
        <taxon>Pseudomonadota</taxon>
        <taxon>Alphaproteobacteria</taxon>
        <taxon>Rhodobacterales</taxon>
        <taxon>Roseobacteraceae</taxon>
        <taxon>Actibacterium</taxon>
    </lineage>
</organism>
<dbReference type="eggNOG" id="COG0665">
    <property type="taxonomic scope" value="Bacteria"/>
</dbReference>
<keyword evidence="1" id="KW-0560">Oxidoreductase</keyword>
<dbReference type="AlphaFoldDB" id="A0A058ZLY8"/>
<keyword evidence="4" id="KW-1185">Reference proteome</keyword>
<evidence type="ECO:0000256" key="1">
    <source>
        <dbReference type="ARBA" id="ARBA00023002"/>
    </source>
</evidence>
<dbReference type="InterPro" id="IPR006076">
    <property type="entry name" value="FAD-dep_OxRdtase"/>
</dbReference>
<dbReference type="SUPFAM" id="SSF54373">
    <property type="entry name" value="FAD-linked reductases, C-terminal domain"/>
    <property type="match status" value="1"/>
</dbReference>
<gene>
    <name evidence="3" type="ORF">ATO10_07427</name>
</gene>
<reference evidence="3 4" key="1">
    <citation type="submission" date="2013-04" db="EMBL/GenBank/DDBJ databases">
        <title>Shimia sp. 22II-S11-Z10 Genome Sequencing.</title>
        <authorList>
            <person name="Lai Q."/>
            <person name="Li G."/>
            <person name="Shao Z."/>
        </authorList>
    </citation>
    <scope>NUCLEOTIDE SEQUENCE [LARGE SCALE GENOMIC DNA]</scope>
    <source>
        <strain evidence="4">22II-S11-Z10</strain>
    </source>
</reference>
<dbReference type="PANTHER" id="PTHR13847:SF289">
    <property type="entry name" value="GLYCINE OXIDASE"/>
    <property type="match status" value="1"/>
</dbReference>
<name>A0A058ZLY8_9RHOB</name>
<dbReference type="GO" id="GO:0005737">
    <property type="term" value="C:cytoplasm"/>
    <property type="evidence" value="ECO:0007669"/>
    <property type="project" value="TreeGrafter"/>
</dbReference>
<dbReference type="Gene3D" id="3.50.50.60">
    <property type="entry name" value="FAD/NAD(P)-binding domain"/>
    <property type="match status" value="2"/>
</dbReference>
<dbReference type="InterPro" id="IPR036188">
    <property type="entry name" value="FAD/NAD-bd_sf"/>
</dbReference>
<dbReference type="Pfam" id="PF01266">
    <property type="entry name" value="DAO"/>
    <property type="match status" value="1"/>
</dbReference>
<dbReference type="EMBL" id="AQQY01000004">
    <property type="protein sequence ID" value="KCV82202.1"/>
    <property type="molecule type" value="Genomic_DNA"/>
</dbReference>
<evidence type="ECO:0000259" key="2">
    <source>
        <dbReference type="Pfam" id="PF01266"/>
    </source>
</evidence>
<dbReference type="GO" id="GO:0016491">
    <property type="term" value="F:oxidoreductase activity"/>
    <property type="evidence" value="ECO:0007669"/>
    <property type="project" value="UniProtKB-KW"/>
</dbReference>
<dbReference type="SUPFAM" id="SSF51971">
    <property type="entry name" value="Nucleotide-binding domain"/>
    <property type="match status" value="1"/>
</dbReference>
<evidence type="ECO:0000313" key="3">
    <source>
        <dbReference type="EMBL" id="KCV82202.1"/>
    </source>
</evidence>
<dbReference type="Gene3D" id="3.30.9.10">
    <property type="entry name" value="D-Amino Acid Oxidase, subunit A, domain 2"/>
    <property type="match status" value="2"/>
</dbReference>